<proteinExistence type="predicted"/>
<dbReference type="InterPro" id="IPR007730">
    <property type="entry name" value="SPOR-like_dom"/>
</dbReference>
<evidence type="ECO:0000256" key="1">
    <source>
        <dbReference type="SAM" id="MobiDB-lite"/>
    </source>
</evidence>
<reference evidence="3 4" key="1">
    <citation type="submission" date="2021-11" db="EMBL/GenBank/DDBJ databases">
        <title>Aliifidinibius sp. nov., a new bacterium isolated from saline soil.</title>
        <authorList>
            <person name="Galisteo C."/>
            <person name="De La Haba R."/>
            <person name="Sanchez-Porro C."/>
            <person name="Ventosa A."/>
        </authorList>
    </citation>
    <scope>NUCLEOTIDE SEQUENCE [LARGE SCALE GENOMIC DNA]</scope>
    <source>
        <strain evidence="3 4">KACC 190600</strain>
    </source>
</reference>
<dbReference type="PROSITE" id="PS51724">
    <property type="entry name" value="SPOR"/>
    <property type="match status" value="1"/>
</dbReference>
<sequence length="1143" mass="131794">MFPQPSFSDSSSEPIKLRQEGNSNEEQEVFLSFNYRNFFNKVITAYYEDGNYYLPVSEIFSSLKISHEVNNENLTIEGFYLEPENTFYLDFSNYQVELANKGFFSLDASQMRVKELDYYIKMEVLATVFDLNFSVDMNNLLLQLETPLELPVVSEYKRQQRRERQERATIGQELHPLLYERDRKLVGGAFFDYSLSSFINNTENAYAYNFDIGSELLGGDLEGSAYGNYTSNYSNFTTNNLRWRYVLRNNDYLTQFYAGQTTSNGLIDRNFTGVRLTNEPIEPRYLYDSYEIEGTAPIGSEVELYYNNSLYDFRRITEDEQFRFIAPLTYGTSRLRLRIYGPDGRVREREQRIQVPFNFLPKDEVTYHLNAGRLNNPILGSTEESYLAQGSVAYGLSDWLTQKIGIEYFDQFSDQVPLFYSSTSARLFDDYLFNADIAPNAFYRLSGNVIYPSSASWGLNYTYFSDERIYNPIGNNHELSANLFIPFQIAELPLNIRFTGDYTQNSAQNRDNIYYNLDLNSRINRLNLRLSFRDRQFESFTLSPSSSSELRASATYLISPQTNLPRYLQNTFVSTSARFNPGSGTFQEAQIQASRSVFDKGRIQASFARNFAGNFNFMNVGLIIDFNSIRSTSTIRNNRNQTSFTQNFRGSVGYDDYNNDLTFSNRNQVGRSATSLRLYVDSNNSGSYDEEDNTIQDDAIRIGRAGVQSTSKDGIFRFSQLQSYHRINMEINESAIQNPLLVPEFKEFSIVTDPNQYKPINIPFYTSGVVSGKVVQLEGESSAPLSGVRLYLESKQNDYSKEMQTFNDGSFYAHQIPPDSYRLYIDPNQLQFLNAFSEPDTMTVEVEAIAEGDFVENLNFKVIPKSGSDKSNQPEETRTYPEEAAQDTTIEKDKNSRYQIQIASFKTAEKAKKVSKDASKIINRPFKPVLNVLNNLYAIRSSFMDTEQEAIELFRTLVDNDFESNALVVQNRTKLLQEEADSVLIFHNFKTLQNARKSANQIARNTNKEVSIGQFRGKQDFVIYQKKRAISRKDTSAFQTTEYQKKYEEARIINLHESEVTLIEQKKAMNFTFQIQVRGIKTASQKTNLQTFIQDKPQLSIDKGEDASTYILEGFQKWSYLKKIQMELDQFHHDLAIPILIEE</sequence>
<name>A0ABT3PXQ5_9BACT</name>
<dbReference type="RefSeq" id="WP_265788756.1">
    <property type="nucleotide sequence ID" value="NZ_BAABRS010000001.1"/>
</dbReference>
<feature type="region of interest" description="Disordered" evidence="1">
    <location>
        <begin position="865"/>
        <end position="891"/>
    </location>
</feature>
<evidence type="ECO:0000259" key="2">
    <source>
        <dbReference type="PROSITE" id="PS51724"/>
    </source>
</evidence>
<feature type="domain" description="SPOR" evidence="2">
    <location>
        <begin position="892"/>
        <end position="971"/>
    </location>
</feature>
<protein>
    <recommendedName>
        <fullName evidence="2">SPOR domain-containing protein</fullName>
    </recommendedName>
</protein>
<evidence type="ECO:0000313" key="3">
    <source>
        <dbReference type="EMBL" id="MCW9712645.1"/>
    </source>
</evidence>
<dbReference type="Proteomes" id="UP001207337">
    <property type="component" value="Unassembled WGS sequence"/>
</dbReference>
<feature type="compositionally biased region" description="Basic and acidic residues" evidence="1">
    <location>
        <begin position="872"/>
        <end position="881"/>
    </location>
</feature>
<feature type="region of interest" description="Disordered" evidence="1">
    <location>
        <begin position="1"/>
        <end position="21"/>
    </location>
</feature>
<feature type="compositionally biased region" description="Polar residues" evidence="1">
    <location>
        <begin position="1"/>
        <end position="13"/>
    </location>
</feature>
<accession>A0ABT3PXQ5</accession>
<gene>
    <name evidence="3" type="ORF">LQ318_06990</name>
</gene>
<keyword evidence="4" id="KW-1185">Reference proteome</keyword>
<evidence type="ECO:0000313" key="4">
    <source>
        <dbReference type="Proteomes" id="UP001207337"/>
    </source>
</evidence>
<comment type="caution">
    <text evidence="3">The sequence shown here is derived from an EMBL/GenBank/DDBJ whole genome shotgun (WGS) entry which is preliminary data.</text>
</comment>
<dbReference type="EMBL" id="JAJNDC010000001">
    <property type="protein sequence ID" value="MCW9712645.1"/>
    <property type="molecule type" value="Genomic_DNA"/>
</dbReference>
<organism evidence="3 4">
    <name type="scientific">Fodinibius salicampi</name>
    <dbReference type="NCBI Taxonomy" id="1920655"/>
    <lineage>
        <taxon>Bacteria</taxon>
        <taxon>Pseudomonadati</taxon>
        <taxon>Balneolota</taxon>
        <taxon>Balneolia</taxon>
        <taxon>Balneolales</taxon>
        <taxon>Balneolaceae</taxon>
        <taxon>Fodinibius</taxon>
    </lineage>
</organism>